<feature type="compositionally biased region" description="Polar residues" evidence="1">
    <location>
        <begin position="121"/>
        <end position="133"/>
    </location>
</feature>
<evidence type="ECO:0000256" key="1">
    <source>
        <dbReference type="SAM" id="MobiDB-lite"/>
    </source>
</evidence>
<dbReference type="KEGG" id="tasa:A1Q1_07435"/>
<gene>
    <name evidence="2" type="ORF">A1Q1_07435</name>
</gene>
<sequence length="216" mass="22641">MPSHSDAVHSVGGSPVESPAVSSVVASTVHSAVDTPAGITADRLVVDRAVCSPAGSPAGSGAGTNAGAHDAPGRSAIGAVAIIPCGPCVRAKKTCVRATAGQCELCKAQHNTCNIDGRAPRTQSTPGSGSTTAPKPKRKRPTLAEQREQLSTWRKKVQAIRAQLERTTDRATNRVHDKEHPITARELAILMEDMTEDLAEQLTSVSKMLQNARDRL</sequence>
<feature type="region of interest" description="Disordered" evidence="1">
    <location>
        <begin position="114"/>
        <end position="148"/>
    </location>
</feature>
<proteinExistence type="predicted"/>
<dbReference type="EMBL" id="ALBS01000058">
    <property type="protein sequence ID" value="EJT51343.1"/>
    <property type="molecule type" value="Genomic_DNA"/>
</dbReference>
<protein>
    <submittedName>
        <fullName evidence="2">Uncharacterized protein</fullName>
    </submittedName>
</protein>
<name>J5R926_TRIAS</name>
<organism evidence="2 3">
    <name type="scientific">Trichosporon asahii var. asahii (strain ATCC 90039 / CBS 2479 / JCM 2466 / KCTC 7840 / NBRC 103889/ NCYC 2677 / UAMH 7654)</name>
    <name type="common">Yeast</name>
    <dbReference type="NCBI Taxonomy" id="1186058"/>
    <lineage>
        <taxon>Eukaryota</taxon>
        <taxon>Fungi</taxon>
        <taxon>Dikarya</taxon>
        <taxon>Basidiomycota</taxon>
        <taxon>Agaricomycotina</taxon>
        <taxon>Tremellomycetes</taxon>
        <taxon>Trichosporonales</taxon>
        <taxon>Trichosporonaceae</taxon>
        <taxon>Trichosporon</taxon>
    </lineage>
</organism>
<dbReference type="RefSeq" id="XP_014183146.1">
    <property type="nucleotide sequence ID" value="XM_014327671.1"/>
</dbReference>
<comment type="caution">
    <text evidence="2">The sequence shown here is derived from an EMBL/GenBank/DDBJ whole genome shotgun (WGS) entry which is preliminary data.</text>
</comment>
<evidence type="ECO:0000313" key="2">
    <source>
        <dbReference type="EMBL" id="EJT51343.1"/>
    </source>
</evidence>
<dbReference type="HOGENOM" id="CLU_1278428_0_0_1"/>
<evidence type="ECO:0000313" key="3">
    <source>
        <dbReference type="Proteomes" id="UP000002748"/>
    </source>
</evidence>
<dbReference type="Proteomes" id="UP000002748">
    <property type="component" value="Unassembled WGS sequence"/>
</dbReference>
<dbReference type="AlphaFoldDB" id="J5R926"/>
<reference evidence="2 3" key="1">
    <citation type="journal article" date="2012" name="Eukaryot. Cell">
        <title>Draft genome sequence of CBS 2479, the standard type strain of Trichosporon asahii.</title>
        <authorList>
            <person name="Yang R.Y."/>
            <person name="Li H.T."/>
            <person name="Zhu H."/>
            <person name="Zhou G.P."/>
            <person name="Wang M."/>
            <person name="Wang L."/>
        </authorList>
    </citation>
    <scope>NUCLEOTIDE SEQUENCE [LARGE SCALE GENOMIC DNA]</scope>
    <source>
        <strain evidence="3">ATCC 90039 / CBS 2479 / JCM 2466 / KCTC 7840 / NCYC 2677 / UAMH 7654</strain>
    </source>
</reference>
<dbReference type="GeneID" id="25990947"/>
<dbReference type="VEuPathDB" id="FungiDB:A1Q1_07435"/>
<accession>J5R926</accession>